<reference evidence="1" key="1">
    <citation type="journal article" date="2014" name="Nat. Commun.">
        <title>The tobacco genome sequence and its comparison with those of tomato and potato.</title>
        <authorList>
            <person name="Sierro N."/>
            <person name="Battey J.N."/>
            <person name="Ouadi S."/>
            <person name="Bakaher N."/>
            <person name="Bovet L."/>
            <person name="Willig A."/>
            <person name="Goepfert S."/>
            <person name="Peitsch M.C."/>
            <person name="Ivanov N.V."/>
        </authorList>
    </citation>
    <scope>NUCLEOTIDE SEQUENCE [LARGE SCALE GENOMIC DNA]</scope>
</reference>
<proteinExistence type="predicted"/>
<accession>A0AC58S5H8</accession>
<dbReference type="RefSeq" id="XP_075080247.1">
    <property type="nucleotide sequence ID" value="XM_075224146.1"/>
</dbReference>
<gene>
    <name evidence="2" type="primary">LOC142165774</name>
</gene>
<dbReference type="Proteomes" id="UP000790787">
    <property type="component" value="Chromosome 11"/>
</dbReference>
<keyword evidence="1" id="KW-1185">Reference proteome</keyword>
<protein>
    <submittedName>
        <fullName evidence="2">Uncharacterized protein LOC142165774</fullName>
    </submittedName>
</protein>
<evidence type="ECO:0000313" key="1">
    <source>
        <dbReference type="Proteomes" id="UP000790787"/>
    </source>
</evidence>
<organism evidence="1 2">
    <name type="scientific">Nicotiana tabacum</name>
    <name type="common">Common tobacco</name>
    <dbReference type="NCBI Taxonomy" id="4097"/>
    <lineage>
        <taxon>Eukaryota</taxon>
        <taxon>Viridiplantae</taxon>
        <taxon>Streptophyta</taxon>
        <taxon>Embryophyta</taxon>
        <taxon>Tracheophyta</taxon>
        <taxon>Spermatophyta</taxon>
        <taxon>Magnoliopsida</taxon>
        <taxon>eudicotyledons</taxon>
        <taxon>Gunneridae</taxon>
        <taxon>Pentapetalae</taxon>
        <taxon>asterids</taxon>
        <taxon>lamiids</taxon>
        <taxon>Solanales</taxon>
        <taxon>Solanaceae</taxon>
        <taxon>Nicotianoideae</taxon>
        <taxon>Nicotianeae</taxon>
        <taxon>Nicotiana</taxon>
    </lineage>
</organism>
<sequence length="147" mass="17056">MDLEVKRIRKKRVMYSQPKFKWGAFTKANAQELREKLLTIEVWRSNGDASCIWTTTSNCIREADREVLGVSKGYSGGHKGNWWWNEEVQGKMKAKKTTYLKLVGCTDEEEQRTCREHYKLARKEAKLAVTVANTATFERLYDDLGSK</sequence>
<evidence type="ECO:0000313" key="2">
    <source>
        <dbReference type="RefSeq" id="XP_075080247.1"/>
    </source>
</evidence>
<name>A0AC58S5H8_TOBAC</name>
<reference evidence="2" key="2">
    <citation type="submission" date="2025-08" db="UniProtKB">
        <authorList>
            <consortium name="RefSeq"/>
        </authorList>
    </citation>
    <scope>IDENTIFICATION</scope>
    <source>
        <tissue evidence="2">Leaf</tissue>
    </source>
</reference>